<dbReference type="InterPro" id="IPR037962">
    <property type="entry name" value="Neuralized"/>
</dbReference>
<dbReference type="PANTHER" id="PTHR12429">
    <property type="entry name" value="NEURALIZED"/>
    <property type="match status" value="1"/>
</dbReference>
<dbReference type="Proteomes" id="UP000225706">
    <property type="component" value="Unassembled WGS sequence"/>
</dbReference>
<dbReference type="InterPro" id="IPR006573">
    <property type="entry name" value="NHR_dom"/>
</dbReference>
<proteinExistence type="predicted"/>
<keyword evidence="3" id="KW-1185">Reference proteome</keyword>
<dbReference type="PANTHER" id="PTHR12429:SF8">
    <property type="entry name" value="NEURALIZED-LIKE PROTEIN 2"/>
    <property type="match status" value="1"/>
</dbReference>
<dbReference type="InterPro" id="IPR043136">
    <property type="entry name" value="B30.2/SPRY_sf"/>
</dbReference>
<evidence type="ECO:0000313" key="2">
    <source>
        <dbReference type="EMBL" id="PFX28842.1"/>
    </source>
</evidence>
<comment type="caution">
    <text evidence="2">The sequence shown here is derived from an EMBL/GenBank/DDBJ whole genome shotgun (WGS) entry which is preliminary data.</text>
</comment>
<feature type="domain" description="NHR" evidence="1">
    <location>
        <begin position="1"/>
        <end position="197"/>
    </location>
</feature>
<dbReference type="AlphaFoldDB" id="A0A2B4SK28"/>
<dbReference type="Pfam" id="PF07177">
    <property type="entry name" value="Neuralized"/>
    <property type="match status" value="1"/>
</dbReference>
<dbReference type="STRING" id="50429.A0A2B4SK28"/>
<evidence type="ECO:0000313" key="3">
    <source>
        <dbReference type="Proteomes" id="UP000225706"/>
    </source>
</evidence>
<organism evidence="2 3">
    <name type="scientific">Stylophora pistillata</name>
    <name type="common">Smooth cauliflower coral</name>
    <dbReference type="NCBI Taxonomy" id="50429"/>
    <lineage>
        <taxon>Eukaryota</taxon>
        <taxon>Metazoa</taxon>
        <taxon>Cnidaria</taxon>
        <taxon>Anthozoa</taxon>
        <taxon>Hexacorallia</taxon>
        <taxon>Scleractinia</taxon>
        <taxon>Astrocoeniina</taxon>
        <taxon>Pocilloporidae</taxon>
        <taxon>Stylophora</taxon>
    </lineage>
</organism>
<dbReference type="OrthoDB" id="10059069at2759"/>
<accession>A0A2B4SK28</accession>
<dbReference type="Gene3D" id="2.60.120.920">
    <property type="match status" value="1"/>
</dbReference>
<gene>
    <name evidence="2" type="primary">Neurl2</name>
    <name evidence="2" type="ORF">AWC38_SpisGene25852</name>
</gene>
<dbReference type="PROSITE" id="PS51065">
    <property type="entry name" value="NHR"/>
    <property type="match status" value="1"/>
</dbReference>
<dbReference type="SMART" id="SM00588">
    <property type="entry name" value="NEUZ"/>
    <property type="match status" value="1"/>
</dbReference>
<dbReference type="CDD" id="cd12887">
    <property type="entry name" value="SPRY_NHR_like"/>
    <property type="match status" value="1"/>
</dbReference>
<sequence>MMRFHDRHGTHVRLSPSRTSATRVKSFANAVVFSHRPLAFGETFLFEIEEQEKDWSGHVRCGITTHNPSSIKSVPPYLLPDMAQMGRTWVYAIKSTMQKPLGDEQLKDYGGHNFQRQEAGDKDDNPVFCGKKAREGKLKPTDVGSRIGVKVSPTGELYFFVNGIKFGPCALDVPVDRDLYVAVDVYGTTKRVQIIRCGVPPLLDLCCENIKKCVTKGEDLESLPITGITEEVQCNILTRNCSHREREYLQCA</sequence>
<evidence type="ECO:0000259" key="1">
    <source>
        <dbReference type="PROSITE" id="PS51065"/>
    </source>
</evidence>
<dbReference type="EMBL" id="LSMT01000076">
    <property type="protein sequence ID" value="PFX28842.1"/>
    <property type="molecule type" value="Genomic_DNA"/>
</dbReference>
<reference evidence="3" key="1">
    <citation type="journal article" date="2017" name="bioRxiv">
        <title>Comparative analysis of the genomes of Stylophora pistillata and Acropora digitifera provides evidence for extensive differences between species of corals.</title>
        <authorList>
            <person name="Voolstra C.R."/>
            <person name="Li Y."/>
            <person name="Liew Y.J."/>
            <person name="Baumgarten S."/>
            <person name="Zoccola D."/>
            <person name="Flot J.-F."/>
            <person name="Tambutte S."/>
            <person name="Allemand D."/>
            <person name="Aranda M."/>
        </authorList>
    </citation>
    <scope>NUCLEOTIDE SEQUENCE [LARGE SCALE GENOMIC DNA]</scope>
</reference>
<protein>
    <submittedName>
        <fullName evidence="2">Neuralized-like protein 2</fullName>
    </submittedName>
</protein>
<dbReference type="GO" id="GO:0061630">
    <property type="term" value="F:ubiquitin protein ligase activity"/>
    <property type="evidence" value="ECO:0007669"/>
    <property type="project" value="TreeGrafter"/>
</dbReference>
<name>A0A2B4SK28_STYPI</name>